<dbReference type="AlphaFoldDB" id="A0A7N0UYJ7"/>
<protein>
    <submittedName>
        <fullName evidence="1">Uncharacterized protein</fullName>
    </submittedName>
</protein>
<organism evidence="1 2">
    <name type="scientific">Kalanchoe fedtschenkoi</name>
    <name type="common">Lavender scallops</name>
    <name type="synonym">South American air plant</name>
    <dbReference type="NCBI Taxonomy" id="63787"/>
    <lineage>
        <taxon>Eukaryota</taxon>
        <taxon>Viridiplantae</taxon>
        <taxon>Streptophyta</taxon>
        <taxon>Embryophyta</taxon>
        <taxon>Tracheophyta</taxon>
        <taxon>Spermatophyta</taxon>
        <taxon>Magnoliopsida</taxon>
        <taxon>eudicotyledons</taxon>
        <taxon>Gunneridae</taxon>
        <taxon>Pentapetalae</taxon>
        <taxon>Saxifragales</taxon>
        <taxon>Crassulaceae</taxon>
        <taxon>Kalanchoe</taxon>
    </lineage>
</organism>
<dbReference type="Gramene" id="Kaladp0094s0055.1.v1.1">
    <property type="protein sequence ID" value="Kaladp0094s0055.1.v1.1"/>
    <property type="gene ID" value="Kaladp0094s0055.v1.1"/>
</dbReference>
<dbReference type="Proteomes" id="UP000594263">
    <property type="component" value="Unplaced"/>
</dbReference>
<evidence type="ECO:0000313" key="2">
    <source>
        <dbReference type="Proteomes" id="UP000594263"/>
    </source>
</evidence>
<accession>A0A7N0UYJ7</accession>
<sequence>MSSTINFSSIINFSANCQLPHPLSVQISAANSGNRSYLVSRRGFYIFICSRWHSVLSRCTGDSVKMLWRNHIYLGFCTYTYV</sequence>
<name>A0A7N0UYJ7_KALFE</name>
<dbReference type="EnsemblPlants" id="Kaladp0094s0055.1.v1.1">
    <property type="protein sequence ID" value="Kaladp0094s0055.1.v1.1"/>
    <property type="gene ID" value="Kaladp0094s0055.v1.1"/>
</dbReference>
<proteinExistence type="predicted"/>
<reference evidence="1" key="1">
    <citation type="submission" date="2021-01" db="UniProtKB">
        <authorList>
            <consortium name="EnsemblPlants"/>
        </authorList>
    </citation>
    <scope>IDENTIFICATION</scope>
</reference>
<evidence type="ECO:0000313" key="1">
    <source>
        <dbReference type="EnsemblPlants" id="Kaladp0094s0055.1.v1.1"/>
    </source>
</evidence>
<keyword evidence="2" id="KW-1185">Reference proteome</keyword>